<protein>
    <submittedName>
        <fullName evidence="2">Putative membrane protein</fullName>
    </submittedName>
</protein>
<organism evidence="2 3">
    <name type="scientific">Natranaeroarchaeum sulfidigenes</name>
    <dbReference type="NCBI Taxonomy" id="2784880"/>
    <lineage>
        <taxon>Archaea</taxon>
        <taxon>Methanobacteriati</taxon>
        <taxon>Methanobacteriota</taxon>
        <taxon>Stenosarchaea group</taxon>
        <taxon>Halobacteria</taxon>
        <taxon>Halobacteriales</taxon>
        <taxon>Natronoarchaeaceae</taxon>
        <taxon>Natranaeroarchaeum</taxon>
    </lineage>
</organism>
<feature type="transmembrane region" description="Helical" evidence="1">
    <location>
        <begin position="6"/>
        <end position="24"/>
    </location>
</feature>
<dbReference type="Pfam" id="PF26047">
    <property type="entry name" value="DUF8015"/>
    <property type="match status" value="1"/>
</dbReference>
<keyword evidence="1" id="KW-0472">Membrane</keyword>
<evidence type="ECO:0000256" key="1">
    <source>
        <dbReference type="SAM" id="Phobius"/>
    </source>
</evidence>
<keyword evidence="1" id="KW-1133">Transmembrane helix</keyword>
<dbReference type="InterPro" id="IPR058328">
    <property type="entry name" value="DUF8015"/>
</dbReference>
<keyword evidence="3" id="KW-1185">Reference proteome</keyword>
<reference evidence="2" key="1">
    <citation type="submission" date="2020-11" db="EMBL/GenBank/DDBJ databases">
        <title>Carbohydrate-dependent, anaerobic sulfur respiration: A novel catabolism in halophilic archaea.</title>
        <authorList>
            <person name="Sorokin D.Y."/>
            <person name="Messina E."/>
            <person name="Smedile F."/>
            <person name="La Cono V."/>
            <person name="Hallsworth J.E."/>
            <person name="Yakimov M.M."/>
        </authorList>
    </citation>
    <scope>NUCLEOTIDE SEQUENCE</scope>
    <source>
        <strain evidence="2">AArc-S</strain>
    </source>
</reference>
<dbReference type="AlphaFoldDB" id="A0A897MTC5"/>
<name>A0A897MTC5_9EURY</name>
<feature type="transmembrane region" description="Helical" evidence="1">
    <location>
        <begin position="61"/>
        <end position="80"/>
    </location>
</feature>
<keyword evidence="1" id="KW-0812">Transmembrane</keyword>
<evidence type="ECO:0000313" key="3">
    <source>
        <dbReference type="Proteomes" id="UP000663586"/>
    </source>
</evidence>
<evidence type="ECO:0000313" key="2">
    <source>
        <dbReference type="EMBL" id="QSG01475.1"/>
    </source>
</evidence>
<dbReference type="KEGG" id="hara:AArcS_0240"/>
<dbReference type="EMBL" id="CP064786">
    <property type="protein sequence ID" value="QSG01475.1"/>
    <property type="molecule type" value="Genomic_DNA"/>
</dbReference>
<gene>
    <name evidence="2" type="ORF">AArcS_0240</name>
</gene>
<accession>A0A897MTC5</accession>
<sequence>MYRYDWILVAIPVALLSGWAIGVLTTVPIEYGMVAGVLLATPFVYDAIFRNPPLPESDVQRAFAAILWHVLVVWTVIAAVW</sequence>
<dbReference type="Proteomes" id="UP000663586">
    <property type="component" value="Chromosome"/>
</dbReference>
<proteinExistence type="predicted"/>